<evidence type="ECO:0000313" key="2">
    <source>
        <dbReference type="EMBL" id="KYG09783.1"/>
    </source>
</evidence>
<proteinExistence type="predicted"/>
<evidence type="ECO:0000313" key="3">
    <source>
        <dbReference type="Proteomes" id="UP000075502"/>
    </source>
</evidence>
<keyword evidence="1" id="KW-0732">Signal</keyword>
<comment type="caution">
    <text evidence="2">The sequence shown here is derived from an EMBL/GenBank/DDBJ whole genome shotgun (WGS) entry which is preliminary data.</text>
</comment>
<dbReference type="EMBL" id="JEME01000561">
    <property type="protein sequence ID" value="KYG09783.1"/>
    <property type="molecule type" value="Genomic_DNA"/>
</dbReference>
<protein>
    <recommendedName>
        <fullName evidence="4">Secreted protein</fullName>
    </recommendedName>
</protein>
<dbReference type="AlphaFoldDB" id="A0A150TYL5"/>
<reference evidence="2 3" key="1">
    <citation type="submission" date="2014-02" db="EMBL/GenBank/DDBJ databases">
        <title>The small core and large imbalanced accessory genome model reveals a collaborative survival strategy of Sorangium cellulosum strains in nature.</title>
        <authorList>
            <person name="Han K."/>
            <person name="Peng R."/>
            <person name="Blom J."/>
            <person name="Li Y.-Z."/>
        </authorList>
    </citation>
    <scope>NUCLEOTIDE SEQUENCE [LARGE SCALE GENOMIC DNA]</scope>
    <source>
        <strain evidence="2 3">So0007-03</strain>
    </source>
</reference>
<feature type="signal peptide" evidence="1">
    <location>
        <begin position="1"/>
        <end position="23"/>
    </location>
</feature>
<gene>
    <name evidence="2" type="ORF">BE21_15935</name>
</gene>
<accession>A0A150TYL5</accession>
<organism evidence="2 3">
    <name type="scientific">Sorangium cellulosum</name>
    <name type="common">Polyangium cellulosum</name>
    <dbReference type="NCBI Taxonomy" id="56"/>
    <lineage>
        <taxon>Bacteria</taxon>
        <taxon>Pseudomonadati</taxon>
        <taxon>Myxococcota</taxon>
        <taxon>Polyangia</taxon>
        <taxon>Polyangiales</taxon>
        <taxon>Polyangiaceae</taxon>
        <taxon>Sorangium</taxon>
    </lineage>
</organism>
<name>A0A150TYL5_SORCE</name>
<evidence type="ECO:0008006" key="4">
    <source>
        <dbReference type="Google" id="ProtNLM"/>
    </source>
</evidence>
<evidence type="ECO:0000256" key="1">
    <source>
        <dbReference type="SAM" id="SignalP"/>
    </source>
</evidence>
<feature type="chain" id="PRO_5007570025" description="Secreted protein" evidence="1">
    <location>
        <begin position="24"/>
        <end position="236"/>
    </location>
</feature>
<sequence>MRRPGLLRTLTALLALASPVRSARGQDAAVAPSASAPMLLDRVVVRWHAPETGGVRRPQFIFERELAFQARIEALADPDAEPGLYRDRHVRAALDRHIAETLLASLPISPAPTSAEVAQRAEAARFSLEQRARGRARLLAAAAAEGVSSDELDALLRRQARASLYLDRMVAPMLEPSEFELKLVLRSGATPFKDQRYEDVAPALKRWYVAQRLAHALDTYYQSARARVSLSIVPAR</sequence>
<dbReference type="Proteomes" id="UP000075502">
    <property type="component" value="Unassembled WGS sequence"/>
</dbReference>